<dbReference type="PATRIC" id="fig|1116472.3.peg.1341"/>
<dbReference type="EC" id="1.14.99.44" evidence="7"/>
<dbReference type="eggNOG" id="COG1233">
    <property type="taxonomic scope" value="Bacteria"/>
</dbReference>
<reference evidence="7 8" key="1">
    <citation type="journal article" date="2013" name="Genome Announc.">
        <title>Draft Genome Sequence of the Methanotrophic Gammaproteobacterium Methyloglobulus morosus DSM 22980 Strain KoM1.</title>
        <authorList>
            <person name="Poehlein A."/>
            <person name="Deutzmann J.S."/>
            <person name="Daniel R."/>
            <person name="Simeonova D.D."/>
        </authorList>
    </citation>
    <scope>NUCLEOTIDE SEQUENCE [LARGE SCALE GENOMIC DNA]</scope>
    <source>
        <strain evidence="7 8">KoM1</strain>
    </source>
</reference>
<protein>
    <submittedName>
        <fullName evidence="7">Diapolycopene oxygenase CrtP</fullName>
        <ecNumber evidence="7">1.14.99.44</ecNumber>
    </submittedName>
</protein>
<accession>V5BHK8</accession>
<dbReference type="AlphaFoldDB" id="V5BHK8"/>
<dbReference type="RefSeq" id="WP_023494168.1">
    <property type="nucleotide sequence ID" value="NZ_AYLO01000044.1"/>
</dbReference>
<evidence type="ECO:0000256" key="5">
    <source>
        <dbReference type="RuleBase" id="RU362075"/>
    </source>
</evidence>
<comment type="similarity">
    <text evidence="2 5">Belongs to the carotenoid/retinoid oxidoreductase family.</text>
</comment>
<keyword evidence="8" id="KW-1185">Reference proteome</keyword>
<feature type="domain" description="Amine oxidase" evidence="6">
    <location>
        <begin position="21"/>
        <end position="492"/>
    </location>
</feature>
<dbReference type="EMBL" id="AYLO01000044">
    <property type="protein sequence ID" value="ESS72795.1"/>
    <property type="molecule type" value="Genomic_DNA"/>
</dbReference>
<dbReference type="PANTHER" id="PTHR43734">
    <property type="entry name" value="PHYTOENE DESATURASE"/>
    <property type="match status" value="1"/>
</dbReference>
<evidence type="ECO:0000256" key="3">
    <source>
        <dbReference type="ARBA" id="ARBA00022746"/>
    </source>
</evidence>
<keyword evidence="4 5" id="KW-0560">Oxidoreductase</keyword>
<dbReference type="PANTHER" id="PTHR43734:SF7">
    <property type="entry name" value="4,4'-DIAPONEUROSPORENE OXYGENASE"/>
    <property type="match status" value="1"/>
</dbReference>
<dbReference type="InterPro" id="IPR002937">
    <property type="entry name" value="Amino_oxidase"/>
</dbReference>
<dbReference type="Pfam" id="PF01593">
    <property type="entry name" value="Amino_oxidase"/>
    <property type="match status" value="1"/>
</dbReference>
<comment type="pathway">
    <text evidence="1 5">Carotenoid biosynthesis.</text>
</comment>
<dbReference type="InterPro" id="IPR014105">
    <property type="entry name" value="Carotenoid/retinoid_OxRdtase"/>
</dbReference>
<dbReference type="Proteomes" id="UP000017842">
    <property type="component" value="Unassembled WGS sequence"/>
</dbReference>
<comment type="caution">
    <text evidence="7">The sequence shown here is derived from an EMBL/GenBank/DDBJ whole genome shotgun (WGS) entry which is preliminary data.</text>
</comment>
<evidence type="ECO:0000259" key="6">
    <source>
        <dbReference type="Pfam" id="PF01593"/>
    </source>
</evidence>
<keyword evidence="3 5" id="KW-0125">Carotenoid biosynthesis</keyword>
<evidence type="ECO:0000256" key="2">
    <source>
        <dbReference type="ARBA" id="ARBA00006046"/>
    </source>
</evidence>
<dbReference type="SUPFAM" id="SSF51905">
    <property type="entry name" value="FAD/NAD(P)-binding domain"/>
    <property type="match status" value="1"/>
</dbReference>
<name>V5BHK8_9GAMM</name>
<sequence length="505" mass="57174">MDTNLDKPMADKKIVVIGAGLGGLSAAISLATEGFTVDLLEKNDKVGGKLNVLKKDGFTFDLGPSILTMPHIFQKLFERAGRKMEDYVTIQTVEPHWRNFFEDGSTLDLSADPVRMKQELDRLGPNTAYEFEQFLAYSKKLCEVTEQGYFEQGIDSFWELIHHYGPIRSLMDFDVFRSMDQGVRRFIKDPKLVDILNYFIKYVGSSPYDAPALMNLLPYIQFGYGLWYIKGGMYGMAQGLQKLAEELGVNIRVNCEVAEIQYTGNRAIAVHLIDNTVIPADIVVSNMEAIPAYKKLLRNQDKEIRRLGRFAPSCSGLVLHLGVDRIYEQLAHHNFFYSAHPREHFNAIFHSNRLSDDPTIYLVAPVKSDPSQAPAGCEIIKILPHIPHINPEQPLQADDYAAMRERVLVKLERMGLTDLRKHIVCEENWTPLDIEQRYYSNQGSIYGVVADRFKNLGFKIPQRSKQFSNLYFVGGSVNPGGGMPMVTLSGQLVRDKILADLKKQL</sequence>
<evidence type="ECO:0000256" key="1">
    <source>
        <dbReference type="ARBA" id="ARBA00004829"/>
    </source>
</evidence>
<dbReference type="NCBIfam" id="TIGR02734">
    <property type="entry name" value="crtI_fam"/>
    <property type="match status" value="1"/>
</dbReference>
<dbReference type="STRING" id="1116472.MGMO_45c00270"/>
<dbReference type="GO" id="GO:0016491">
    <property type="term" value="F:oxidoreductase activity"/>
    <property type="evidence" value="ECO:0007669"/>
    <property type="project" value="UniProtKB-KW"/>
</dbReference>
<dbReference type="GO" id="GO:0016117">
    <property type="term" value="P:carotenoid biosynthetic process"/>
    <property type="evidence" value="ECO:0007669"/>
    <property type="project" value="UniProtKB-KW"/>
</dbReference>
<evidence type="ECO:0000313" key="8">
    <source>
        <dbReference type="Proteomes" id="UP000017842"/>
    </source>
</evidence>
<organism evidence="7 8">
    <name type="scientific">Methyloglobulus morosus KoM1</name>
    <dbReference type="NCBI Taxonomy" id="1116472"/>
    <lineage>
        <taxon>Bacteria</taxon>
        <taxon>Pseudomonadati</taxon>
        <taxon>Pseudomonadota</taxon>
        <taxon>Gammaproteobacteria</taxon>
        <taxon>Methylococcales</taxon>
        <taxon>Methylococcaceae</taxon>
        <taxon>Methyloglobulus</taxon>
    </lineage>
</organism>
<gene>
    <name evidence="7" type="primary">crtP</name>
    <name evidence="7" type="ORF">MGMO_45c00270</name>
</gene>
<dbReference type="Gene3D" id="3.50.50.60">
    <property type="entry name" value="FAD/NAD(P)-binding domain"/>
    <property type="match status" value="2"/>
</dbReference>
<proteinExistence type="inferred from homology"/>
<dbReference type="InterPro" id="IPR036188">
    <property type="entry name" value="FAD/NAD-bd_sf"/>
</dbReference>
<evidence type="ECO:0000313" key="7">
    <source>
        <dbReference type="EMBL" id="ESS72795.1"/>
    </source>
</evidence>
<evidence type="ECO:0000256" key="4">
    <source>
        <dbReference type="ARBA" id="ARBA00023002"/>
    </source>
</evidence>